<sequence>MGTFIKPRKRSEPRGKARRLATEPCDDRSLASQKVPELLQHSVNSKTVMELDTALGSSYATCGRLAYDMGLYQSSVANFAKSLEKTPNDASVLVDFARALGAQFNEEKIVVSTLIEALQRTPDFSDDRIWAQLAMSYFVLQKPEDAFQSVSRAIAAQEIRGVKGADLWLLQTRILLLWMDSDGKMGLETLTPYFLGAVQVAIDSEDTTKELQARISLAQLYHRFACYTESQTEVSRAFVLIRNCPTFDLPNPIGVTALCYLYNFMCIIQFKLNQKTNAYSILHEAMSILPQVSGTSRLLATLTQFYMIDGDLTSLKALIPALILEKNCLAANDRIRKYLFNWSLGRIFDMLDDTKQSYEFYQLAVNCKPQSASLWIGIGSLYLRMRQFEDAHIAFSHALNYASKLENFEHPFLLRFNRLFAAFAWVGLSQVFVATFRKQSALDALRRASVLFASEGDLVHARQIDKIFNDVLASNNQNPAYIIMNVPPQILLELFLYYDSGVFSADLRPPEVSKLPSCEPASHMMPAMIHYPPIATALSYSPLPVAPTLVPPQVFQELNQRCMNPSGTFLACQPPIGPQKFEVQVPIVNSPYRTGSSVDILANQNIPLHGISKS</sequence>
<keyword evidence="4" id="KW-1185">Reference proteome</keyword>
<evidence type="ECO:0000313" key="3">
    <source>
        <dbReference type="EMBL" id="SCU89204.1"/>
    </source>
</evidence>
<protein>
    <submittedName>
        <fullName evidence="3">LAME_0E02564g1_1</fullName>
    </submittedName>
</protein>
<evidence type="ECO:0000313" key="4">
    <source>
        <dbReference type="Proteomes" id="UP000191144"/>
    </source>
</evidence>
<dbReference type="SUPFAM" id="SSF48452">
    <property type="entry name" value="TPR-like"/>
    <property type="match status" value="2"/>
</dbReference>
<feature type="region of interest" description="Disordered" evidence="2">
    <location>
        <begin position="1"/>
        <end position="28"/>
    </location>
</feature>
<dbReference type="EMBL" id="LT598481">
    <property type="protein sequence ID" value="SCU89204.1"/>
    <property type="molecule type" value="Genomic_DNA"/>
</dbReference>
<organism evidence="3 4">
    <name type="scientific">Lachancea meyersii CBS 8951</name>
    <dbReference type="NCBI Taxonomy" id="1266667"/>
    <lineage>
        <taxon>Eukaryota</taxon>
        <taxon>Fungi</taxon>
        <taxon>Dikarya</taxon>
        <taxon>Ascomycota</taxon>
        <taxon>Saccharomycotina</taxon>
        <taxon>Saccharomycetes</taxon>
        <taxon>Saccharomycetales</taxon>
        <taxon>Saccharomycetaceae</taxon>
        <taxon>Lachancea</taxon>
    </lineage>
</organism>
<dbReference type="Gene3D" id="1.25.40.10">
    <property type="entry name" value="Tetratricopeptide repeat domain"/>
    <property type="match status" value="2"/>
</dbReference>
<gene>
    <name evidence="3" type="ORF">LAME_0E02564G</name>
</gene>
<dbReference type="Proteomes" id="UP000191144">
    <property type="component" value="Chromosome E"/>
</dbReference>
<name>A0A1G4JFX2_9SACH</name>
<dbReference type="OrthoDB" id="418911at2759"/>
<dbReference type="InterPro" id="IPR011990">
    <property type="entry name" value="TPR-like_helical_dom_sf"/>
</dbReference>
<dbReference type="AlphaFoldDB" id="A0A1G4JFX2"/>
<feature type="repeat" description="TPR" evidence="1">
    <location>
        <begin position="372"/>
        <end position="405"/>
    </location>
</feature>
<keyword evidence="1" id="KW-0802">TPR repeat</keyword>
<dbReference type="InterPro" id="IPR019734">
    <property type="entry name" value="TPR_rpt"/>
</dbReference>
<dbReference type="SMART" id="SM00028">
    <property type="entry name" value="TPR"/>
    <property type="match status" value="6"/>
</dbReference>
<dbReference type="PROSITE" id="PS50005">
    <property type="entry name" value="TPR"/>
    <property type="match status" value="1"/>
</dbReference>
<evidence type="ECO:0000256" key="2">
    <source>
        <dbReference type="SAM" id="MobiDB-lite"/>
    </source>
</evidence>
<proteinExistence type="predicted"/>
<evidence type="ECO:0000256" key="1">
    <source>
        <dbReference type="PROSITE-ProRule" id="PRU00339"/>
    </source>
</evidence>
<reference evidence="4" key="1">
    <citation type="submission" date="2016-03" db="EMBL/GenBank/DDBJ databases">
        <authorList>
            <person name="Devillers Hugo."/>
        </authorList>
    </citation>
    <scope>NUCLEOTIDE SEQUENCE [LARGE SCALE GENOMIC DNA]</scope>
</reference>
<accession>A0A1G4JFX2</accession>